<feature type="chain" id="PRO_5012846774" evidence="2">
    <location>
        <begin position="24"/>
        <end position="104"/>
    </location>
</feature>
<dbReference type="STRING" id="28094.SAMN06295900_104284"/>
<proteinExistence type="predicted"/>
<dbReference type="RefSeq" id="WP_085227017.1">
    <property type="nucleotide sequence ID" value="NZ_BSQD01000005.1"/>
</dbReference>
<evidence type="ECO:0000313" key="3">
    <source>
        <dbReference type="EMBL" id="SMF24510.1"/>
    </source>
</evidence>
<keyword evidence="4" id="KW-1185">Reference proteome</keyword>
<sequence length="104" mass="10687">MTIGALLPALHMLGTLAAFTSSAASTVSRQPDASAPSGGGPGLGHVGDVLRRQEAAQMQTIELQTQASIRKLYADTANSIASGHLDSGTKLQNALYKAAQGIHF</sequence>
<feature type="region of interest" description="Disordered" evidence="1">
    <location>
        <begin position="27"/>
        <end position="46"/>
    </location>
</feature>
<evidence type="ECO:0000313" key="4">
    <source>
        <dbReference type="Proteomes" id="UP000192911"/>
    </source>
</evidence>
<gene>
    <name evidence="3" type="ORF">SAMN06295900_104284</name>
</gene>
<accession>A0A1X7DZC3</accession>
<feature type="signal peptide" evidence="2">
    <location>
        <begin position="1"/>
        <end position="23"/>
    </location>
</feature>
<feature type="compositionally biased region" description="Low complexity" evidence="1">
    <location>
        <begin position="27"/>
        <end position="36"/>
    </location>
</feature>
<reference evidence="4" key="1">
    <citation type="submission" date="2017-04" db="EMBL/GenBank/DDBJ databases">
        <authorList>
            <person name="Varghese N."/>
            <person name="Submissions S."/>
        </authorList>
    </citation>
    <scope>NUCLEOTIDE SEQUENCE [LARGE SCALE GENOMIC DNA]</scope>
    <source>
        <strain evidence="4">Ballard 720</strain>
    </source>
</reference>
<protein>
    <submittedName>
        <fullName evidence="3">Uncharacterized protein</fullName>
    </submittedName>
</protein>
<organism evidence="3 4">
    <name type="scientific">Trinickia caryophylli</name>
    <name type="common">Paraburkholderia caryophylli</name>
    <dbReference type="NCBI Taxonomy" id="28094"/>
    <lineage>
        <taxon>Bacteria</taxon>
        <taxon>Pseudomonadati</taxon>
        <taxon>Pseudomonadota</taxon>
        <taxon>Betaproteobacteria</taxon>
        <taxon>Burkholderiales</taxon>
        <taxon>Burkholderiaceae</taxon>
        <taxon>Trinickia</taxon>
    </lineage>
</organism>
<keyword evidence="2" id="KW-0732">Signal</keyword>
<name>A0A1X7DZC3_TRICW</name>
<evidence type="ECO:0000256" key="2">
    <source>
        <dbReference type="SAM" id="SignalP"/>
    </source>
</evidence>
<evidence type="ECO:0000256" key="1">
    <source>
        <dbReference type="SAM" id="MobiDB-lite"/>
    </source>
</evidence>
<dbReference type="EMBL" id="FXAH01000004">
    <property type="protein sequence ID" value="SMF24510.1"/>
    <property type="molecule type" value="Genomic_DNA"/>
</dbReference>
<dbReference type="Proteomes" id="UP000192911">
    <property type="component" value="Unassembled WGS sequence"/>
</dbReference>
<dbReference type="GeneID" id="95551516"/>
<dbReference type="OrthoDB" id="9946099at2"/>
<dbReference type="AlphaFoldDB" id="A0A1X7DZC3"/>